<dbReference type="AlphaFoldDB" id="A0AA46AEV0"/>
<reference evidence="1" key="1">
    <citation type="submission" date="2017-05" db="EMBL/GenBank/DDBJ databases">
        <authorList>
            <person name="Varghese N."/>
            <person name="Submissions S."/>
        </authorList>
    </citation>
    <scope>NUCLEOTIDE SEQUENCE</scope>
    <source>
        <strain evidence="1">DSM 45262</strain>
    </source>
</reference>
<evidence type="ECO:0000313" key="2">
    <source>
        <dbReference type="Proteomes" id="UP001157946"/>
    </source>
</evidence>
<dbReference type="EMBL" id="FXTU01000002">
    <property type="protein sequence ID" value="SMP14768.1"/>
    <property type="molecule type" value="Genomic_DNA"/>
</dbReference>
<keyword evidence="2" id="KW-1185">Reference proteome</keyword>
<protein>
    <submittedName>
        <fullName evidence="1">Uncharacterized protein</fullName>
    </submittedName>
</protein>
<sequence>MEQLTQEELLKLEELLELEALSIKKTQAAINEGNETEWEPLLTEALTMHKQHLQQLIDQLRNHSGQARMQH</sequence>
<organism evidence="1 2">
    <name type="scientific">Laceyella tengchongensis</name>
    <dbReference type="NCBI Taxonomy" id="574699"/>
    <lineage>
        <taxon>Bacteria</taxon>
        <taxon>Bacillati</taxon>
        <taxon>Bacillota</taxon>
        <taxon>Bacilli</taxon>
        <taxon>Bacillales</taxon>
        <taxon>Thermoactinomycetaceae</taxon>
        <taxon>Laceyella</taxon>
    </lineage>
</organism>
<dbReference type="RefSeq" id="WP_102993164.1">
    <property type="nucleotide sequence ID" value="NZ_FXTU01000002.1"/>
</dbReference>
<gene>
    <name evidence="1" type="ORF">SAMN06265361_102618</name>
</gene>
<proteinExistence type="predicted"/>
<name>A0AA46AEV0_9BACL</name>
<accession>A0AA46AEV0</accession>
<dbReference type="Proteomes" id="UP001157946">
    <property type="component" value="Unassembled WGS sequence"/>
</dbReference>
<comment type="caution">
    <text evidence="1">The sequence shown here is derived from an EMBL/GenBank/DDBJ whole genome shotgun (WGS) entry which is preliminary data.</text>
</comment>
<evidence type="ECO:0000313" key="1">
    <source>
        <dbReference type="EMBL" id="SMP14768.1"/>
    </source>
</evidence>